<name>A0A9P6KWE8_9PLEO</name>
<dbReference type="EMBL" id="WJXW01000001">
    <property type="protein sequence ID" value="KAF9741056.1"/>
    <property type="molecule type" value="Genomic_DNA"/>
</dbReference>
<keyword evidence="3" id="KW-1185">Reference proteome</keyword>
<comment type="caution">
    <text evidence="2">The sequence shown here is derived from an EMBL/GenBank/DDBJ whole genome shotgun (WGS) entry which is preliminary data.</text>
</comment>
<dbReference type="Proteomes" id="UP000756921">
    <property type="component" value="Unassembled WGS sequence"/>
</dbReference>
<feature type="region of interest" description="Disordered" evidence="1">
    <location>
        <begin position="83"/>
        <end position="103"/>
    </location>
</feature>
<protein>
    <submittedName>
        <fullName evidence="2">Uncharacterized protein</fullName>
    </submittedName>
</protein>
<evidence type="ECO:0000313" key="2">
    <source>
        <dbReference type="EMBL" id="KAF9741056.1"/>
    </source>
</evidence>
<sequence>MGMAPRVTGVCDGAEHVQTTKQPHSQSSGSVPRHPTCKCEVVPDLGHDARTEKQMRYVSFRANVLIDGLACTYLTVRVRASNRKRSGVASPAGEGPPSDSSHRIPRHAHMVVRLEKSSDTAPHRTAPHRIGFVLRQGRWDVRRRFSGHVEVVDYLVYRGGHVALRPGSPPAVSLSLLGSTFASARSGYHGNDKGLVVDSGAAQHSGGSKQTDGANPHHLAIYCGCAPLLRRGVVARLEGDAASVGLVQAPGWARRQRREWAGVQLHRGRIPAVSSSITIPVDYLSIHLLVRTQKTKPYSPYGTTPASGTTTGDCNLEDVRCSRHTRRTSFPVCGTRLDWHFISLLDGCRPLGIVENWLAVPSGSAWSCMKQDPAGRPKDSRRLDLWWTGTLRARHTETFVVICPDALGVVDGTESSNARGMLGLASSTVPYRTVRYFTVLYCINPPHRSSTGLPSARARAFHGGLMSARGANPPGRRHRLAVGDDVLAERCVGPQDCTLDRATGLGGTLARRQFEEAQEGVVVVGSCAGAGAGCGAGAGAGSFVLDAGSWTLAATLTARWGRVGGRIARRHRIAWTVRPTSLLLPTYLPRLSTLHSPLHTTPRHTTPRRVTGTACLQSSPECGAQKDISGTLERALGAREPNTQEKTPL</sequence>
<accession>A0A9P6KWE8</accession>
<proteinExistence type="predicted"/>
<evidence type="ECO:0000256" key="1">
    <source>
        <dbReference type="SAM" id="MobiDB-lite"/>
    </source>
</evidence>
<reference evidence="2" key="1">
    <citation type="journal article" date="2020" name="Mol. Plant Microbe Interact.">
        <title>Genome Sequence of the Biocontrol Agent Coniothyrium minitans strain Conio (IMI 134523).</title>
        <authorList>
            <person name="Patel D."/>
            <person name="Shittu T.A."/>
            <person name="Baroncelli R."/>
            <person name="Muthumeenakshi S."/>
            <person name="Osborne T.H."/>
            <person name="Janganan T.K."/>
            <person name="Sreenivasaprasad S."/>
        </authorList>
    </citation>
    <scope>NUCLEOTIDE SEQUENCE</scope>
    <source>
        <strain evidence="2">Conio</strain>
    </source>
</reference>
<dbReference type="AlphaFoldDB" id="A0A9P6KWE8"/>
<evidence type="ECO:0000313" key="3">
    <source>
        <dbReference type="Proteomes" id="UP000756921"/>
    </source>
</evidence>
<organism evidence="2 3">
    <name type="scientific">Paraphaeosphaeria minitans</name>
    <dbReference type="NCBI Taxonomy" id="565426"/>
    <lineage>
        <taxon>Eukaryota</taxon>
        <taxon>Fungi</taxon>
        <taxon>Dikarya</taxon>
        <taxon>Ascomycota</taxon>
        <taxon>Pezizomycotina</taxon>
        <taxon>Dothideomycetes</taxon>
        <taxon>Pleosporomycetidae</taxon>
        <taxon>Pleosporales</taxon>
        <taxon>Massarineae</taxon>
        <taxon>Didymosphaeriaceae</taxon>
        <taxon>Paraphaeosphaeria</taxon>
    </lineage>
</organism>
<gene>
    <name evidence="2" type="ORF">PMIN01_00595</name>
</gene>
<feature type="region of interest" description="Disordered" evidence="1">
    <location>
        <begin position="621"/>
        <end position="649"/>
    </location>
</feature>